<sequence length="312" mass="31892">MGQRRGAPYGGGVDLLAACRVLVQVDERGSVTGAAGALGVAQSVASRRLAALERHLGATLLERRSRRSVLSAYGRDLVPTARRLVALADELELDAERARLRPLTVAVPDTCADRDLAAVAAVARGAGLHVELLPAGPADRADLVARQAVRVGLLAVPADGATWRTPLGAAGGRRTGSSPLRLERLRASRSPRGGALAGARLRTTPEDEVPHVRDVLVRAGAAAGLTPGQLPVDRSRTAAVAGVLADGDLLLCSALEADDLGLAWRPFAGLGLARGHRLDGESADDVSALRDAAGAQLAGALGALGALGARRG</sequence>
<keyword evidence="2" id="KW-0805">Transcription regulation</keyword>
<dbReference type="InterPro" id="IPR036388">
    <property type="entry name" value="WH-like_DNA-bd_sf"/>
</dbReference>
<dbReference type="PANTHER" id="PTHR30126">
    <property type="entry name" value="HTH-TYPE TRANSCRIPTIONAL REGULATOR"/>
    <property type="match status" value="1"/>
</dbReference>
<keyword evidence="3" id="KW-0238">DNA-binding</keyword>
<comment type="similarity">
    <text evidence="1">Belongs to the LysR transcriptional regulatory family.</text>
</comment>
<name>A0A542DWC8_9MICO</name>
<dbReference type="Proteomes" id="UP000317893">
    <property type="component" value="Unassembled WGS sequence"/>
</dbReference>
<accession>A0A542DWC8</accession>
<comment type="caution">
    <text evidence="6">The sequence shown here is derived from an EMBL/GenBank/DDBJ whole genome shotgun (WGS) entry which is preliminary data.</text>
</comment>
<evidence type="ECO:0000256" key="2">
    <source>
        <dbReference type="ARBA" id="ARBA00023015"/>
    </source>
</evidence>
<dbReference type="PANTHER" id="PTHR30126:SF94">
    <property type="entry name" value="LYSR FAMILY TRANSCRIPTIONAL REGULATOR"/>
    <property type="match status" value="1"/>
</dbReference>
<dbReference type="Gene3D" id="1.10.10.10">
    <property type="entry name" value="Winged helix-like DNA-binding domain superfamily/Winged helix DNA-binding domain"/>
    <property type="match status" value="1"/>
</dbReference>
<keyword evidence="7" id="KW-1185">Reference proteome</keyword>
<dbReference type="SUPFAM" id="SSF46785">
    <property type="entry name" value="Winged helix' DNA-binding domain"/>
    <property type="match status" value="1"/>
</dbReference>
<organism evidence="6 7">
    <name type="scientific">Lapillicoccus jejuensis</name>
    <dbReference type="NCBI Taxonomy" id="402171"/>
    <lineage>
        <taxon>Bacteria</taxon>
        <taxon>Bacillati</taxon>
        <taxon>Actinomycetota</taxon>
        <taxon>Actinomycetes</taxon>
        <taxon>Micrococcales</taxon>
        <taxon>Intrasporangiaceae</taxon>
        <taxon>Lapillicoccus</taxon>
    </lineage>
</organism>
<reference evidence="6 7" key="1">
    <citation type="submission" date="2019-06" db="EMBL/GenBank/DDBJ databases">
        <title>Sequencing the genomes of 1000 actinobacteria strains.</title>
        <authorList>
            <person name="Klenk H.-P."/>
        </authorList>
    </citation>
    <scope>NUCLEOTIDE SEQUENCE [LARGE SCALE GENOMIC DNA]</scope>
    <source>
        <strain evidence="6 7">DSM 18607</strain>
    </source>
</reference>
<feature type="domain" description="HTH lysR-type" evidence="5">
    <location>
        <begin position="14"/>
        <end position="71"/>
    </location>
</feature>
<evidence type="ECO:0000256" key="3">
    <source>
        <dbReference type="ARBA" id="ARBA00023125"/>
    </source>
</evidence>
<dbReference type="Pfam" id="PF00126">
    <property type="entry name" value="HTH_1"/>
    <property type="match status" value="1"/>
</dbReference>
<gene>
    <name evidence="6" type="ORF">FB458_0460</name>
</gene>
<evidence type="ECO:0000313" key="7">
    <source>
        <dbReference type="Proteomes" id="UP000317893"/>
    </source>
</evidence>
<evidence type="ECO:0000256" key="4">
    <source>
        <dbReference type="ARBA" id="ARBA00023163"/>
    </source>
</evidence>
<evidence type="ECO:0000256" key="1">
    <source>
        <dbReference type="ARBA" id="ARBA00009437"/>
    </source>
</evidence>
<evidence type="ECO:0000313" key="6">
    <source>
        <dbReference type="EMBL" id="TQJ07399.1"/>
    </source>
</evidence>
<keyword evidence="4" id="KW-0804">Transcription</keyword>
<dbReference type="GO" id="GO:0003700">
    <property type="term" value="F:DNA-binding transcription factor activity"/>
    <property type="evidence" value="ECO:0007669"/>
    <property type="project" value="InterPro"/>
</dbReference>
<dbReference type="EMBL" id="VFMN01000001">
    <property type="protein sequence ID" value="TQJ07399.1"/>
    <property type="molecule type" value="Genomic_DNA"/>
</dbReference>
<dbReference type="InterPro" id="IPR000847">
    <property type="entry name" value="LysR_HTH_N"/>
</dbReference>
<dbReference type="GO" id="GO:0000976">
    <property type="term" value="F:transcription cis-regulatory region binding"/>
    <property type="evidence" value="ECO:0007669"/>
    <property type="project" value="TreeGrafter"/>
</dbReference>
<dbReference type="OrthoDB" id="3636008at2"/>
<proteinExistence type="inferred from homology"/>
<evidence type="ECO:0000259" key="5">
    <source>
        <dbReference type="PROSITE" id="PS50931"/>
    </source>
</evidence>
<dbReference type="PROSITE" id="PS50931">
    <property type="entry name" value="HTH_LYSR"/>
    <property type="match status" value="1"/>
</dbReference>
<dbReference type="InterPro" id="IPR036390">
    <property type="entry name" value="WH_DNA-bd_sf"/>
</dbReference>
<protein>
    <submittedName>
        <fullName evidence="6">Regulatory helix-turn-helix LysR family protein</fullName>
    </submittedName>
</protein>
<dbReference type="AlphaFoldDB" id="A0A542DWC8"/>